<comment type="similarity">
    <text evidence="1">Belongs to the phospholipase D family.</text>
</comment>
<dbReference type="PROSITE" id="PS50035">
    <property type="entry name" value="PLD"/>
    <property type="match status" value="2"/>
</dbReference>
<dbReference type="InterPro" id="IPR001736">
    <property type="entry name" value="PLipase_D/transphosphatidylase"/>
</dbReference>
<dbReference type="RefSeq" id="XP_009516227.1">
    <property type="nucleotide sequence ID" value="XM_009517932.1"/>
</dbReference>
<dbReference type="PANTHER" id="PTHR10185:SF17">
    <property type="entry name" value="GM01519P-RELATED"/>
    <property type="match status" value="1"/>
</dbReference>
<dbReference type="Pfam" id="PF13918">
    <property type="entry name" value="PLDc_3"/>
    <property type="match status" value="1"/>
</dbReference>
<dbReference type="EMBL" id="JH159151">
    <property type="protein sequence ID" value="EGZ28952.1"/>
    <property type="molecule type" value="Genomic_DNA"/>
</dbReference>
<dbReference type="KEGG" id="psoj:PHYSODRAFT_353608"/>
<evidence type="ECO:0000259" key="3">
    <source>
        <dbReference type="PROSITE" id="PS50035"/>
    </source>
</evidence>
<feature type="region of interest" description="Disordered" evidence="2">
    <location>
        <begin position="327"/>
        <end position="346"/>
    </location>
</feature>
<feature type="domain" description="PLD phosphodiesterase" evidence="3">
    <location>
        <begin position="490"/>
        <end position="516"/>
    </location>
</feature>
<dbReference type="Pfam" id="PF13091">
    <property type="entry name" value="PLDc_2"/>
    <property type="match status" value="1"/>
</dbReference>
<dbReference type="GeneID" id="20649415"/>
<sequence length="560" mass="62274">MRARRLGRGDGAALFGLLWAASCLFLVALRFSPHERAASGVQASRKSAVFEPKSAMEDGFFPLNEDSEGQATVSLVESLPVGDFALALAVPQTFEALTRHVQTAKTSIDLSAMYWNLLGADDRKVYSEAEMKQFGAERGRKLLFALRDAATRGVKFRILTAKQSIGEQEQILSDERASCSKLPEEVQMLVDAAKENIQVRCWSGPEWYGSGILHQKIWIFDSRHVYVGSANMDWKSLAQVMEVGVVMENLPTKSTVMQDIQRLFETWWMFASPELLPAKTGSYFSEKFQRELQVPAWSLYLPEDKRSEDPFMKAGLQSLGNISHQLETPFSSRSEGNETEDDSEVGASTSAQMFVAAAPLEATAGHSRAFDEDALVYTIRSANSFVSLSVMDFAPFSMYTPGPLHWPALTDALLAGVYSKPGLRVRLLISQWQHTSPQLLEALATLKKQAELCQHMHARCSGRLEIKIFRVPGWQNTTSSAGSKAAWPSYTRVNHAKYIVTDTRANVGTSNMEWGYFYTTAGASVNTNHEPTRKALENVFERNWNSSYAKALEEVIASES</sequence>
<keyword evidence="5" id="KW-1185">Reference proteome</keyword>
<dbReference type="AlphaFoldDB" id="G4YPV7"/>
<dbReference type="OMA" id="WTHFIPN"/>
<dbReference type="InParanoid" id="G4YPV7"/>
<dbReference type="CDD" id="cd09106">
    <property type="entry name" value="PLDc_vPLD3_4_5_like_1"/>
    <property type="match status" value="1"/>
</dbReference>
<evidence type="ECO:0000313" key="5">
    <source>
        <dbReference type="Proteomes" id="UP000002640"/>
    </source>
</evidence>
<protein>
    <recommendedName>
        <fullName evidence="3">PLD phosphodiesterase domain-containing protein</fullName>
    </recommendedName>
</protein>
<proteinExistence type="inferred from homology"/>
<dbReference type="SUPFAM" id="SSF56024">
    <property type="entry name" value="Phospholipase D/nuclease"/>
    <property type="match status" value="2"/>
</dbReference>
<dbReference type="GO" id="GO:0003824">
    <property type="term" value="F:catalytic activity"/>
    <property type="evidence" value="ECO:0007669"/>
    <property type="project" value="InterPro"/>
</dbReference>
<dbReference type="CDD" id="cd09107">
    <property type="entry name" value="PLDc_vPLD3_4_5_like_2"/>
    <property type="match status" value="1"/>
</dbReference>
<dbReference type="SMR" id="G4YPV7"/>
<name>G4YPV7_PHYSP</name>
<dbReference type="InterPro" id="IPR032803">
    <property type="entry name" value="PLDc_3"/>
</dbReference>
<dbReference type="InterPro" id="IPR025202">
    <property type="entry name" value="PLD-like_dom"/>
</dbReference>
<feature type="domain" description="PLD phosphodiesterase" evidence="3">
    <location>
        <begin position="209"/>
        <end position="236"/>
    </location>
</feature>
<evidence type="ECO:0000256" key="2">
    <source>
        <dbReference type="SAM" id="MobiDB-lite"/>
    </source>
</evidence>
<dbReference type="SMART" id="SM00155">
    <property type="entry name" value="PLDc"/>
    <property type="match status" value="2"/>
</dbReference>
<dbReference type="InterPro" id="IPR050874">
    <property type="entry name" value="Diverse_PLD-related"/>
</dbReference>
<reference evidence="4 5" key="1">
    <citation type="journal article" date="2006" name="Science">
        <title>Phytophthora genome sequences uncover evolutionary origins and mechanisms of pathogenesis.</title>
        <authorList>
            <person name="Tyler B.M."/>
            <person name="Tripathy S."/>
            <person name="Zhang X."/>
            <person name="Dehal P."/>
            <person name="Jiang R.H."/>
            <person name="Aerts A."/>
            <person name="Arredondo F.D."/>
            <person name="Baxter L."/>
            <person name="Bensasson D."/>
            <person name="Beynon J.L."/>
            <person name="Chapman J."/>
            <person name="Damasceno C.M."/>
            <person name="Dorrance A.E."/>
            <person name="Dou D."/>
            <person name="Dickerman A.W."/>
            <person name="Dubchak I.L."/>
            <person name="Garbelotto M."/>
            <person name="Gijzen M."/>
            <person name="Gordon S.G."/>
            <person name="Govers F."/>
            <person name="Grunwald N.J."/>
            <person name="Huang W."/>
            <person name="Ivors K.L."/>
            <person name="Jones R.W."/>
            <person name="Kamoun S."/>
            <person name="Krampis K."/>
            <person name="Lamour K.H."/>
            <person name="Lee M.K."/>
            <person name="McDonald W.H."/>
            <person name="Medina M."/>
            <person name="Meijer H.J."/>
            <person name="Nordberg E.K."/>
            <person name="Maclean D.J."/>
            <person name="Ospina-Giraldo M.D."/>
            <person name="Morris P.F."/>
            <person name="Phuntumart V."/>
            <person name="Putnam N.H."/>
            <person name="Rash S."/>
            <person name="Rose J.K."/>
            <person name="Sakihama Y."/>
            <person name="Salamov A.A."/>
            <person name="Savidor A."/>
            <person name="Scheuring C.F."/>
            <person name="Smith B.M."/>
            <person name="Sobral B.W."/>
            <person name="Terry A."/>
            <person name="Torto-Alalibo T.A."/>
            <person name="Win J."/>
            <person name="Xu Z."/>
            <person name="Zhang H."/>
            <person name="Grigoriev I.V."/>
            <person name="Rokhsar D.S."/>
            <person name="Boore J.L."/>
        </authorList>
    </citation>
    <scope>NUCLEOTIDE SEQUENCE [LARGE SCALE GENOMIC DNA]</scope>
    <source>
        <strain evidence="4 5">P6497</strain>
    </source>
</reference>
<dbReference type="PROSITE" id="PS51257">
    <property type="entry name" value="PROKAR_LIPOPROTEIN"/>
    <property type="match status" value="1"/>
</dbReference>
<dbReference type="Gene3D" id="3.30.870.10">
    <property type="entry name" value="Endonuclease Chain A"/>
    <property type="match status" value="2"/>
</dbReference>
<dbReference type="STRING" id="1094619.G4YPV7"/>
<dbReference type="Proteomes" id="UP000002640">
    <property type="component" value="Unassembled WGS sequence"/>
</dbReference>
<accession>G4YPV7</accession>
<dbReference type="PANTHER" id="PTHR10185">
    <property type="entry name" value="PHOSPHOLIPASE D - RELATED"/>
    <property type="match status" value="1"/>
</dbReference>
<evidence type="ECO:0000256" key="1">
    <source>
        <dbReference type="ARBA" id="ARBA00008664"/>
    </source>
</evidence>
<organism evidence="4 5">
    <name type="scientific">Phytophthora sojae (strain P6497)</name>
    <name type="common">Soybean stem and root rot agent</name>
    <name type="synonym">Phytophthora megasperma f. sp. glycines</name>
    <dbReference type="NCBI Taxonomy" id="1094619"/>
    <lineage>
        <taxon>Eukaryota</taxon>
        <taxon>Sar</taxon>
        <taxon>Stramenopiles</taxon>
        <taxon>Oomycota</taxon>
        <taxon>Peronosporomycetes</taxon>
        <taxon>Peronosporales</taxon>
        <taxon>Peronosporaceae</taxon>
        <taxon>Phytophthora</taxon>
    </lineage>
</organism>
<evidence type="ECO:0000313" key="4">
    <source>
        <dbReference type="EMBL" id="EGZ28952.1"/>
    </source>
</evidence>
<gene>
    <name evidence="4" type="ORF">PHYSODRAFT_353608</name>
</gene>